<evidence type="ECO:0000256" key="2">
    <source>
        <dbReference type="ARBA" id="ARBA00022491"/>
    </source>
</evidence>
<evidence type="ECO:0000256" key="1">
    <source>
        <dbReference type="ARBA" id="ARBA00004123"/>
    </source>
</evidence>
<dbReference type="GO" id="GO:0045892">
    <property type="term" value="P:negative regulation of DNA-templated transcription"/>
    <property type="evidence" value="ECO:0007669"/>
    <property type="project" value="UniProtKB-UniRule"/>
</dbReference>
<evidence type="ECO:0000256" key="6">
    <source>
        <dbReference type="RuleBase" id="RU367028"/>
    </source>
</evidence>
<dbReference type="EMBL" id="JACBKZ010000012">
    <property type="protein sequence ID" value="KAF5937797.1"/>
    <property type="molecule type" value="Genomic_DNA"/>
</dbReference>
<dbReference type="InterPro" id="IPR038933">
    <property type="entry name" value="Ovate"/>
</dbReference>
<organism evidence="8 9">
    <name type="scientific">Camellia sinensis</name>
    <name type="common">Tea plant</name>
    <name type="synonym">Thea sinensis</name>
    <dbReference type="NCBI Taxonomy" id="4442"/>
    <lineage>
        <taxon>Eukaryota</taxon>
        <taxon>Viridiplantae</taxon>
        <taxon>Streptophyta</taxon>
        <taxon>Embryophyta</taxon>
        <taxon>Tracheophyta</taxon>
        <taxon>Spermatophyta</taxon>
        <taxon>Magnoliopsida</taxon>
        <taxon>eudicotyledons</taxon>
        <taxon>Gunneridae</taxon>
        <taxon>Pentapetalae</taxon>
        <taxon>asterids</taxon>
        <taxon>Ericales</taxon>
        <taxon>Theaceae</taxon>
        <taxon>Camellia</taxon>
    </lineage>
</organism>
<feature type="domain" description="OVATE" evidence="7">
    <location>
        <begin position="129"/>
        <end position="190"/>
    </location>
</feature>
<keyword evidence="3 6" id="KW-0805">Transcription regulation</keyword>
<evidence type="ECO:0000259" key="7">
    <source>
        <dbReference type="PROSITE" id="PS51754"/>
    </source>
</evidence>
<keyword evidence="5 6" id="KW-0539">Nucleus</keyword>
<dbReference type="AlphaFoldDB" id="A0A7J7GB29"/>
<proteinExistence type="predicted"/>
<evidence type="ECO:0000313" key="8">
    <source>
        <dbReference type="EMBL" id="KAF5937797.1"/>
    </source>
</evidence>
<protein>
    <recommendedName>
        <fullName evidence="6">Transcription repressor</fullName>
    </recommendedName>
    <alternativeName>
        <fullName evidence="6">Ovate family protein</fullName>
    </alternativeName>
</protein>
<dbReference type="GO" id="GO:0005634">
    <property type="term" value="C:nucleus"/>
    <property type="evidence" value="ECO:0007669"/>
    <property type="project" value="UniProtKB-SubCell"/>
</dbReference>
<dbReference type="PANTHER" id="PTHR33057">
    <property type="entry name" value="TRANSCRIPTION REPRESSOR OFP7-RELATED"/>
    <property type="match status" value="1"/>
</dbReference>
<comment type="caution">
    <text evidence="8">The sequence shown here is derived from an EMBL/GenBank/DDBJ whole genome shotgun (WGS) entry which is preliminary data.</text>
</comment>
<name>A0A7J7GB29_CAMSI</name>
<comment type="function">
    <text evidence="6">Transcriptional repressor that regulates multiple aspects of plant growth and development.</text>
</comment>
<dbReference type="PROSITE" id="PS51754">
    <property type="entry name" value="OVATE"/>
    <property type="match status" value="1"/>
</dbReference>
<keyword evidence="4 6" id="KW-0804">Transcription</keyword>
<dbReference type="InterPro" id="IPR006458">
    <property type="entry name" value="Ovate_C"/>
</dbReference>
<gene>
    <name evidence="8" type="ORF">HYC85_025303</name>
</gene>
<comment type="subcellular location">
    <subcellularLocation>
        <location evidence="1 6">Nucleus</location>
    </subcellularLocation>
</comment>
<evidence type="ECO:0000256" key="3">
    <source>
        <dbReference type="ARBA" id="ARBA00023015"/>
    </source>
</evidence>
<evidence type="ECO:0000256" key="4">
    <source>
        <dbReference type="ARBA" id="ARBA00023163"/>
    </source>
</evidence>
<dbReference type="NCBIfam" id="TIGR01568">
    <property type="entry name" value="A_thal_3678"/>
    <property type="match status" value="1"/>
</dbReference>
<keyword evidence="2 6" id="KW-0678">Repressor</keyword>
<dbReference type="Pfam" id="PF04844">
    <property type="entry name" value="Ovate"/>
    <property type="match status" value="1"/>
</dbReference>
<reference evidence="9" key="1">
    <citation type="journal article" date="2020" name="Nat. Commun.">
        <title>Genome assembly of wild tea tree DASZ reveals pedigree and selection history of tea varieties.</title>
        <authorList>
            <person name="Zhang W."/>
            <person name="Zhang Y."/>
            <person name="Qiu H."/>
            <person name="Guo Y."/>
            <person name="Wan H."/>
            <person name="Zhang X."/>
            <person name="Scossa F."/>
            <person name="Alseekh S."/>
            <person name="Zhang Q."/>
            <person name="Wang P."/>
            <person name="Xu L."/>
            <person name="Schmidt M.H."/>
            <person name="Jia X."/>
            <person name="Li D."/>
            <person name="Zhu A."/>
            <person name="Guo F."/>
            <person name="Chen W."/>
            <person name="Ni D."/>
            <person name="Usadel B."/>
            <person name="Fernie A.R."/>
            <person name="Wen W."/>
        </authorList>
    </citation>
    <scope>NUCLEOTIDE SEQUENCE [LARGE SCALE GENOMIC DNA]</scope>
    <source>
        <strain evidence="9">cv. G240</strain>
    </source>
</reference>
<reference evidence="8 9" key="2">
    <citation type="submission" date="2020-07" db="EMBL/GenBank/DDBJ databases">
        <title>Genome assembly of wild tea tree DASZ reveals pedigree and selection history of tea varieties.</title>
        <authorList>
            <person name="Zhang W."/>
        </authorList>
    </citation>
    <scope>NUCLEOTIDE SEQUENCE [LARGE SCALE GENOMIC DNA]</scope>
    <source>
        <strain evidence="9">cv. G240</strain>
        <tissue evidence="8">Leaf</tissue>
    </source>
</reference>
<sequence>MGKKMKLPFFFKTPESTTTTTSWPWPSCTTTKTLSFRATTTATTSATAHGGDIFKTINSAYAGITDSGSRRIDESSTTAAAGGGGESIEAVINGLRSAERLFFSPGETSSSIMEEAKSDGFIFKESVVMAMESINPYADFKRSMAEMVVAHGLMNKDWDSLEELLSWYFRVNDESNHGYIVGAFVDLLVDLAFASSSSSSSSSSTSITTSVLSPISPLSFSCSSSTISPCLSLLEEAEDEIEKRVDNGSSSSSSSS</sequence>
<keyword evidence="9" id="KW-1185">Reference proteome</keyword>
<dbReference type="PANTHER" id="PTHR33057:SF98">
    <property type="entry name" value="TRANSCRIPTION REPRESSOR OFP18"/>
    <property type="match status" value="1"/>
</dbReference>
<accession>A0A7J7GB29</accession>
<dbReference type="Proteomes" id="UP000593564">
    <property type="component" value="Unassembled WGS sequence"/>
</dbReference>
<evidence type="ECO:0000313" key="9">
    <source>
        <dbReference type="Proteomes" id="UP000593564"/>
    </source>
</evidence>
<evidence type="ECO:0000256" key="5">
    <source>
        <dbReference type="ARBA" id="ARBA00023242"/>
    </source>
</evidence>